<name>A0A0K8R4C9_IXORI</name>
<evidence type="ECO:0000259" key="7">
    <source>
        <dbReference type="PROSITE" id="PS50157"/>
    </source>
</evidence>
<dbReference type="InterPro" id="IPR050688">
    <property type="entry name" value="Zinc_finger/UBP_domain"/>
</dbReference>
<dbReference type="GO" id="GO:0045944">
    <property type="term" value="P:positive regulation of transcription by RNA polymerase II"/>
    <property type="evidence" value="ECO:0007669"/>
    <property type="project" value="TreeGrafter"/>
</dbReference>
<feature type="region of interest" description="Disordered" evidence="6">
    <location>
        <begin position="1"/>
        <end position="31"/>
    </location>
</feature>
<evidence type="ECO:0000256" key="3">
    <source>
        <dbReference type="ARBA" id="ARBA00022771"/>
    </source>
</evidence>
<dbReference type="EMBL" id="GADI01007791">
    <property type="protein sequence ID" value="JAA66017.1"/>
    <property type="molecule type" value="mRNA"/>
</dbReference>
<dbReference type="PANTHER" id="PTHR24403:SF67">
    <property type="entry name" value="FI01116P-RELATED"/>
    <property type="match status" value="1"/>
</dbReference>
<dbReference type="SUPFAM" id="SSF57667">
    <property type="entry name" value="beta-beta-alpha zinc fingers"/>
    <property type="match status" value="2"/>
</dbReference>
<sequence>MALLRLQREQQLSTQNVGPGQQEEQGGSKGHDCRFCPFSSLFKSNVTAHERTHTGQRPFTCHHCQMAFTTRRGLIAHASTFGDKEHFKCSACSRVFLQKDRLLEHEKDSMTN</sequence>
<protein>
    <submittedName>
        <fullName evidence="8">Putative c2h2-type zn-finger protein</fullName>
    </submittedName>
</protein>
<dbReference type="InterPro" id="IPR036236">
    <property type="entry name" value="Znf_C2H2_sf"/>
</dbReference>
<proteinExistence type="evidence at transcript level"/>
<organism evidence="8">
    <name type="scientific">Ixodes ricinus</name>
    <name type="common">Common tick</name>
    <name type="synonym">Acarus ricinus</name>
    <dbReference type="NCBI Taxonomy" id="34613"/>
    <lineage>
        <taxon>Eukaryota</taxon>
        <taxon>Metazoa</taxon>
        <taxon>Ecdysozoa</taxon>
        <taxon>Arthropoda</taxon>
        <taxon>Chelicerata</taxon>
        <taxon>Arachnida</taxon>
        <taxon>Acari</taxon>
        <taxon>Parasitiformes</taxon>
        <taxon>Ixodida</taxon>
        <taxon>Ixodoidea</taxon>
        <taxon>Ixodidae</taxon>
        <taxon>Ixodinae</taxon>
        <taxon>Ixodes</taxon>
    </lineage>
</organism>
<keyword evidence="3 5" id="KW-0863">Zinc-finger</keyword>
<dbReference type="Gene3D" id="3.30.160.60">
    <property type="entry name" value="Classic Zinc Finger"/>
    <property type="match status" value="2"/>
</dbReference>
<dbReference type="AlphaFoldDB" id="A0A0K8R4C9"/>
<dbReference type="GO" id="GO:0005634">
    <property type="term" value="C:nucleus"/>
    <property type="evidence" value="ECO:0007669"/>
    <property type="project" value="TreeGrafter"/>
</dbReference>
<feature type="compositionally biased region" description="Polar residues" evidence="6">
    <location>
        <begin position="9"/>
        <end position="25"/>
    </location>
</feature>
<keyword evidence="2" id="KW-0677">Repeat</keyword>
<evidence type="ECO:0000256" key="6">
    <source>
        <dbReference type="SAM" id="MobiDB-lite"/>
    </source>
</evidence>
<evidence type="ECO:0000256" key="2">
    <source>
        <dbReference type="ARBA" id="ARBA00022737"/>
    </source>
</evidence>
<evidence type="ECO:0000256" key="5">
    <source>
        <dbReference type="PROSITE-ProRule" id="PRU00042"/>
    </source>
</evidence>
<dbReference type="PANTHER" id="PTHR24403">
    <property type="entry name" value="ZINC FINGER PROTEIN"/>
    <property type="match status" value="1"/>
</dbReference>
<keyword evidence="4" id="KW-0862">Zinc</keyword>
<dbReference type="FunFam" id="3.30.160.60:FF:000688">
    <property type="entry name" value="zinc finger protein 197 isoform X1"/>
    <property type="match status" value="1"/>
</dbReference>
<dbReference type="PROSITE" id="PS50157">
    <property type="entry name" value="ZINC_FINGER_C2H2_2"/>
    <property type="match status" value="2"/>
</dbReference>
<reference evidence="8" key="1">
    <citation type="submission" date="2012-12" db="EMBL/GenBank/DDBJ databases">
        <title>Identification and characterization of a phenylalanine ammonia-lyase gene family in Isatis indigotica Fort.</title>
        <authorList>
            <person name="Liu Q."/>
            <person name="Chen J."/>
            <person name="Zhou X."/>
            <person name="Di P."/>
            <person name="Xiao Y."/>
            <person name="Xuan H."/>
            <person name="Zhang L."/>
            <person name="Chen W."/>
        </authorList>
    </citation>
    <scope>NUCLEOTIDE SEQUENCE</scope>
    <source>
        <tissue evidence="8">Salivary gland</tissue>
    </source>
</reference>
<dbReference type="InterPro" id="IPR013087">
    <property type="entry name" value="Znf_C2H2_type"/>
</dbReference>
<feature type="domain" description="C2H2-type" evidence="7">
    <location>
        <begin position="31"/>
        <end position="58"/>
    </location>
</feature>
<accession>A0A0K8R4C9</accession>
<evidence type="ECO:0000256" key="1">
    <source>
        <dbReference type="ARBA" id="ARBA00022723"/>
    </source>
</evidence>
<dbReference type="SMART" id="SM00355">
    <property type="entry name" value="ZnF_C2H2"/>
    <property type="match status" value="3"/>
</dbReference>
<keyword evidence="1" id="KW-0479">Metal-binding</keyword>
<evidence type="ECO:0000313" key="8">
    <source>
        <dbReference type="EMBL" id="JAA66017.1"/>
    </source>
</evidence>
<evidence type="ECO:0000256" key="4">
    <source>
        <dbReference type="ARBA" id="ARBA00022833"/>
    </source>
</evidence>
<dbReference type="Pfam" id="PF00096">
    <property type="entry name" value="zf-C2H2"/>
    <property type="match status" value="1"/>
</dbReference>
<dbReference type="GO" id="GO:0008270">
    <property type="term" value="F:zinc ion binding"/>
    <property type="evidence" value="ECO:0007669"/>
    <property type="project" value="UniProtKB-KW"/>
</dbReference>
<feature type="domain" description="C2H2-type" evidence="7">
    <location>
        <begin position="87"/>
        <end position="112"/>
    </location>
</feature>